<feature type="coiled-coil region" evidence="5">
    <location>
        <begin position="60"/>
        <end position="125"/>
    </location>
</feature>
<evidence type="ECO:0000313" key="6">
    <source>
        <dbReference type="EMBL" id="ACM19745.1"/>
    </source>
</evidence>
<sequence>MEYMILITGLVIAMVIWLIYSSKLKYAHEQGKRETEAATAALNERLLNREQQIGELRTALSNATGEKGSLQAELQAIAEKKAAAEEKVNRIPQLEVQLRAKEEQLQQASDENSSLKARLSAMATQLGEERKATEEKLAILDAAHVKLSDAFKSLSAEALNRNNQAFLDLAKSSLEKFQEGAKGDLALRHRAIDELVRPMRESLEKVDTKIQELEKTRITAYAGLTEQIKTMAAGQMQLQGETANLVKALRAPTVRGRWGEIQLKRVVEMCGMVNYCDFQEQESTTTEEGRLRPDMVIKLPNGKNIVVDSKAPLMAYLEALEAASEEERQRQLKEHSRHIRVHLTKLSAKSYWDQFQPTPEFVVLFLPGETFFSAALEQDPSLIEFGVEQKVILATPTTLIALLRAVAYGWRQEQIAENAQAISELGKSLYDRIATLAGHFSDMRKGLERAVESYNKAVGSMETRVLVTARRFKELGASTGKDIDRVEGLDKIPRNLELPEAIAERPAVPFTTRAD</sequence>
<accession>B9M4L9</accession>
<dbReference type="EMBL" id="CP001390">
    <property type="protein sequence ID" value="ACM19745.1"/>
    <property type="molecule type" value="Genomic_DNA"/>
</dbReference>
<dbReference type="GO" id="GO:0006310">
    <property type="term" value="P:DNA recombination"/>
    <property type="evidence" value="ECO:0007669"/>
    <property type="project" value="UniProtKB-KW"/>
</dbReference>
<dbReference type="Proteomes" id="UP000007721">
    <property type="component" value="Chromosome"/>
</dbReference>
<dbReference type="HOGENOM" id="CLU_024057_1_0_7"/>
<protein>
    <submittedName>
        <fullName evidence="6">DNA recombination protein, RmuC family</fullName>
    </submittedName>
</protein>
<name>B9M4L9_GEODF</name>
<dbReference type="AlphaFoldDB" id="B9M4L9"/>
<dbReference type="KEGG" id="geo:Geob_1385"/>
<evidence type="ECO:0000256" key="3">
    <source>
        <dbReference type="ARBA" id="ARBA00023054"/>
    </source>
</evidence>
<keyword evidence="3 5" id="KW-0175">Coiled coil</keyword>
<keyword evidence="4" id="KW-0233">DNA recombination</keyword>
<dbReference type="STRING" id="316067.Geob_1385"/>
<evidence type="ECO:0000313" key="7">
    <source>
        <dbReference type="Proteomes" id="UP000007721"/>
    </source>
</evidence>
<evidence type="ECO:0000256" key="4">
    <source>
        <dbReference type="ARBA" id="ARBA00023172"/>
    </source>
</evidence>
<dbReference type="PANTHER" id="PTHR30563:SF0">
    <property type="entry name" value="DNA RECOMBINATION PROTEIN RMUC"/>
    <property type="match status" value="1"/>
</dbReference>
<keyword evidence="7" id="KW-1185">Reference proteome</keyword>
<evidence type="ECO:0000256" key="2">
    <source>
        <dbReference type="ARBA" id="ARBA00009840"/>
    </source>
</evidence>
<organism evidence="6 7">
    <name type="scientific">Geotalea daltonii (strain DSM 22248 / JCM 15807 / FRC-32)</name>
    <name type="common">Geobacter daltonii</name>
    <dbReference type="NCBI Taxonomy" id="316067"/>
    <lineage>
        <taxon>Bacteria</taxon>
        <taxon>Pseudomonadati</taxon>
        <taxon>Thermodesulfobacteriota</taxon>
        <taxon>Desulfuromonadia</taxon>
        <taxon>Geobacterales</taxon>
        <taxon>Geobacteraceae</taxon>
        <taxon>Geotalea</taxon>
    </lineage>
</organism>
<reference evidence="6 7" key="1">
    <citation type="submission" date="2009-01" db="EMBL/GenBank/DDBJ databases">
        <title>Complete sequence of Geobacter sp. FRC-32.</title>
        <authorList>
            <consortium name="US DOE Joint Genome Institute"/>
            <person name="Lucas S."/>
            <person name="Copeland A."/>
            <person name="Lapidus A."/>
            <person name="Glavina del Rio T."/>
            <person name="Dalin E."/>
            <person name="Tice H."/>
            <person name="Bruce D."/>
            <person name="Goodwin L."/>
            <person name="Pitluck S."/>
            <person name="Saunders E."/>
            <person name="Brettin T."/>
            <person name="Detter J.C."/>
            <person name="Han C."/>
            <person name="Larimer F."/>
            <person name="Land M."/>
            <person name="Hauser L."/>
            <person name="Kyrpides N."/>
            <person name="Ovchinnikova G."/>
            <person name="Kostka J."/>
            <person name="Richardson P."/>
        </authorList>
    </citation>
    <scope>NUCLEOTIDE SEQUENCE [LARGE SCALE GENOMIC DNA]</scope>
    <source>
        <strain evidence="7">DSM 22248 / JCM 15807 / FRC-32</strain>
    </source>
</reference>
<evidence type="ECO:0000256" key="5">
    <source>
        <dbReference type="SAM" id="Coils"/>
    </source>
</evidence>
<comment type="function">
    <text evidence="1">Involved in DNA recombination.</text>
</comment>
<dbReference type="eggNOG" id="COG1322">
    <property type="taxonomic scope" value="Bacteria"/>
</dbReference>
<dbReference type="PANTHER" id="PTHR30563">
    <property type="entry name" value="DNA RECOMBINATION PROTEIN RMUC"/>
    <property type="match status" value="1"/>
</dbReference>
<dbReference type="InterPro" id="IPR003798">
    <property type="entry name" value="DNA_recombination_RmuC"/>
</dbReference>
<gene>
    <name evidence="6" type="ordered locus">Geob_1385</name>
</gene>
<dbReference type="Pfam" id="PF02646">
    <property type="entry name" value="RmuC"/>
    <property type="match status" value="1"/>
</dbReference>
<evidence type="ECO:0000256" key="1">
    <source>
        <dbReference type="ARBA" id="ARBA00003416"/>
    </source>
</evidence>
<proteinExistence type="inferred from homology"/>
<dbReference type="RefSeq" id="WP_012646474.1">
    <property type="nucleotide sequence ID" value="NC_011979.1"/>
</dbReference>
<dbReference type="OrthoDB" id="9765111at2"/>
<comment type="similarity">
    <text evidence="2">Belongs to the RmuC family.</text>
</comment>